<accession>A0A229UV62</accession>
<reference evidence="2 3" key="1">
    <citation type="submission" date="2017-07" db="EMBL/GenBank/DDBJ databases">
        <title>Genome sequencing and assembly of Paenibacillus rigui.</title>
        <authorList>
            <person name="Mayilraj S."/>
        </authorList>
    </citation>
    <scope>NUCLEOTIDE SEQUENCE [LARGE SCALE GENOMIC DNA]</scope>
    <source>
        <strain evidence="2 3">JCM 16352</strain>
    </source>
</reference>
<protein>
    <submittedName>
        <fullName evidence="2">Exopolyphosphatase</fullName>
    </submittedName>
</protein>
<sequence>MLKSQLILDLGSHSAKLYERQDQIQQLDVLTWELLEEGRNAPLLEEMLGSFIAPWKENAIIEAIGTAAMRRSAAISTEISNACKSLGITYRTISQKEEAELLRKAVRESHIPQLLDVMNVGGGSIQIIQPEAELPVLLPFGISDLNQTFHLLDTPDQRKVEDCTEWVFRQLPESLQSFAYTGGEKTYIESFGIQLNHGYCSAVDFYKLSRELASLQLDELESRSPFDSKWMRGAVASNCIVIAALKRSRKDQFLPSDLNIAHGFLKQV</sequence>
<dbReference type="RefSeq" id="WP_094013981.1">
    <property type="nucleotide sequence ID" value="NZ_NMQW01000008.1"/>
</dbReference>
<evidence type="ECO:0000313" key="2">
    <source>
        <dbReference type="EMBL" id="OXM87233.1"/>
    </source>
</evidence>
<dbReference type="Proteomes" id="UP000215509">
    <property type="component" value="Unassembled WGS sequence"/>
</dbReference>
<feature type="domain" description="Ppx/GppA phosphatase N-terminal" evidence="1">
    <location>
        <begin position="61"/>
        <end position="184"/>
    </location>
</feature>
<dbReference type="InterPro" id="IPR003695">
    <property type="entry name" value="Ppx_GppA_N"/>
</dbReference>
<gene>
    <name evidence="2" type="ORF">CF651_06190</name>
</gene>
<dbReference type="EMBL" id="NMQW01000008">
    <property type="protein sequence ID" value="OXM87233.1"/>
    <property type="molecule type" value="Genomic_DNA"/>
</dbReference>
<dbReference type="AlphaFoldDB" id="A0A229UV62"/>
<comment type="caution">
    <text evidence="2">The sequence shown here is derived from an EMBL/GenBank/DDBJ whole genome shotgun (WGS) entry which is preliminary data.</text>
</comment>
<dbReference type="OrthoDB" id="5184142at2"/>
<evidence type="ECO:0000259" key="1">
    <source>
        <dbReference type="Pfam" id="PF02541"/>
    </source>
</evidence>
<evidence type="ECO:0000313" key="3">
    <source>
        <dbReference type="Proteomes" id="UP000215509"/>
    </source>
</evidence>
<dbReference type="Gene3D" id="3.30.420.150">
    <property type="entry name" value="Exopolyphosphatase. Domain 2"/>
    <property type="match status" value="1"/>
</dbReference>
<proteinExistence type="predicted"/>
<keyword evidence="3" id="KW-1185">Reference proteome</keyword>
<organism evidence="2 3">
    <name type="scientific">Paenibacillus rigui</name>
    <dbReference type="NCBI Taxonomy" id="554312"/>
    <lineage>
        <taxon>Bacteria</taxon>
        <taxon>Bacillati</taxon>
        <taxon>Bacillota</taxon>
        <taxon>Bacilli</taxon>
        <taxon>Bacillales</taxon>
        <taxon>Paenibacillaceae</taxon>
        <taxon>Paenibacillus</taxon>
    </lineage>
</organism>
<dbReference type="Gene3D" id="3.30.420.40">
    <property type="match status" value="1"/>
</dbReference>
<dbReference type="Pfam" id="PF02541">
    <property type="entry name" value="Ppx-GppA"/>
    <property type="match status" value="1"/>
</dbReference>
<name>A0A229UV62_9BACL</name>